<evidence type="ECO:0000256" key="1">
    <source>
        <dbReference type="SAM" id="SignalP"/>
    </source>
</evidence>
<dbReference type="EMBL" id="OU896709">
    <property type="protein sequence ID" value="CAH1159724.1"/>
    <property type="molecule type" value="Genomic_DNA"/>
</dbReference>
<dbReference type="InterPro" id="IPR029034">
    <property type="entry name" value="Cystine-knot_cytokine"/>
</dbReference>
<dbReference type="Gene3D" id="2.10.90.10">
    <property type="entry name" value="Cystine-knot cytokines"/>
    <property type="match status" value="1"/>
</dbReference>
<reference evidence="2" key="2">
    <citation type="submission" date="2022-10" db="EMBL/GenBank/DDBJ databases">
        <authorList>
            <consortium name="ENA_rothamsted_submissions"/>
            <consortium name="culmorum"/>
            <person name="King R."/>
        </authorList>
    </citation>
    <scope>NUCLEOTIDE SEQUENCE</scope>
</reference>
<feature type="signal peptide" evidence="1">
    <location>
        <begin position="1"/>
        <end position="17"/>
    </location>
</feature>
<proteinExistence type="predicted"/>
<dbReference type="OrthoDB" id="8878063at2759"/>
<organism evidence="2 3">
    <name type="scientific">Phaedon cochleariae</name>
    <name type="common">Mustard beetle</name>
    <dbReference type="NCBI Taxonomy" id="80249"/>
    <lineage>
        <taxon>Eukaryota</taxon>
        <taxon>Metazoa</taxon>
        <taxon>Ecdysozoa</taxon>
        <taxon>Arthropoda</taxon>
        <taxon>Hexapoda</taxon>
        <taxon>Insecta</taxon>
        <taxon>Pterygota</taxon>
        <taxon>Neoptera</taxon>
        <taxon>Endopterygota</taxon>
        <taxon>Coleoptera</taxon>
        <taxon>Polyphaga</taxon>
        <taxon>Cucujiformia</taxon>
        <taxon>Chrysomeloidea</taxon>
        <taxon>Chrysomelidae</taxon>
        <taxon>Chrysomelinae</taxon>
        <taxon>Chrysomelini</taxon>
        <taxon>Phaedon</taxon>
    </lineage>
</organism>
<dbReference type="Proteomes" id="UP001153737">
    <property type="component" value="Chromosome 3"/>
</dbReference>
<keyword evidence="3" id="KW-1185">Reference proteome</keyword>
<dbReference type="PROSITE" id="PS51257">
    <property type="entry name" value="PROKAR_LIPOPROTEIN"/>
    <property type="match status" value="1"/>
</dbReference>
<name>A0A9P0DNB9_PHACE</name>
<keyword evidence="1" id="KW-0732">Signal</keyword>
<evidence type="ECO:0000313" key="3">
    <source>
        <dbReference type="Proteomes" id="UP001153737"/>
    </source>
</evidence>
<accession>A0A9P0DNB9</accession>
<evidence type="ECO:0000313" key="2">
    <source>
        <dbReference type="EMBL" id="CAH1159724.1"/>
    </source>
</evidence>
<sequence>MWRFLFFAVFVNGGAFGCKWVCIDNKNHIIKEYIDSSKFKLDFPKNEIKVPDSSVQKAENNRRKASEIIPEVSLRMPEFVVEPTKGKTRKKNKELTCNSKQFKTTMKEMTKKIKCRPRDTIVDIKYKGSKVLPNKVSTKLCSGVCSGTKTCMAVESKNVSLTVSIQDSSSRFKCSNVMIPEHTKCRCGCDKTSTDCSPSQIFDKKFCKCKCKNDNDYQMCMENISSNFNKYVWNKITCSCDCKVEYVCTTGTDWDRNECKCIRTNKNKLK</sequence>
<reference evidence="2" key="1">
    <citation type="submission" date="2022-01" db="EMBL/GenBank/DDBJ databases">
        <authorList>
            <person name="King R."/>
        </authorList>
    </citation>
    <scope>NUCLEOTIDE SEQUENCE</scope>
</reference>
<gene>
    <name evidence="2" type="ORF">PHAECO_LOCUS7694</name>
</gene>
<dbReference type="SUPFAM" id="SSF57501">
    <property type="entry name" value="Cystine-knot cytokines"/>
    <property type="match status" value="1"/>
</dbReference>
<dbReference type="AlphaFoldDB" id="A0A9P0DNB9"/>
<protein>
    <submittedName>
        <fullName evidence="2">Uncharacterized protein</fullName>
    </submittedName>
</protein>
<feature type="chain" id="PRO_5040365933" evidence="1">
    <location>
        <begin position="18"/>
        <end position="270"/>
    </location>
</feature>